<dbReference type="Proteomes" id="UP000521872">
    <property type="component" value="Unassembled WGS sequence"/>
</dbReference>
<dbReference type="EMBL" id="JAACJL010000058">
    <property type="protein sequence ID" value="KAF4611230.1"/>
    <property type="molecule type" value="Genomic_DNA"/>
</dbReference>
<feature type="domain" description="PH" evidence="10">
    <location>
        <begin position="337"/>
        <end position="560"/>
    </location>
</feature>
<dbReference type="Gene3D" id="1.20.900.10">
    <property type="entry name" value="Dbl homology (DH) domain"/>
    <property type="match status" value="1"/>
</dbReference>
<comment type="subcellular location">
    <subcellularLocation>
        <location evidence="1">Cytoplasm</location>
        <location evidence="1">Cytoskeleton</location>
    </subcellularLocation>
</comment>
<dbReference type="SUPFAM" id="SSF48065">
    <property type="entry name" value="DBL homology domain (DH-domain)"/>
    <property type="match status" value="1"/>
</dbReference>
<dbReference type="InterPro" id="IPR000219">
    <property type="entry name" value="DH_dom"/>
</dbReference>
<dbReference type="GO" id="GO:0005737">
    <property type="term" value="C:cytoplasm"/>
    <property type="evidence" value="ECO:0007669"/>
    <property type="project" value="TreeGrafter"/>
</dbReference>
<feature type="region of interest" description="Disordered" evidence="9">
    <location>
        <begin position="729"/>
        <end position="754"/>
    </location>
</feature>
<proteinExistence type="predicted"/>
<feature type="compositionally biased region" description="Basic and acidic residues" evidence="9">
    <location>
        <begin position="796"/>
        <end position="810"/>
    </location>
</feature>
<keyword evidence="4" id="KW-0479">Metal-binding</keyword>
<dbReference type="InterPro" id="IPR000306">
    <property type="entry name" value="Znf_FYVE"/>
</dbReference>
<feature type="compositionally biased region" description="Polar residues" evidence="9">
    <location>
        <begin position="939"/>
        <end position="958"/>
    </location>
</feature>
<evidence type="ECO:0000259" key="12">
    <source>
        <dbReference type="PROSITE" id="PS50178"/>
    </source>
</evidence>
<feature type="region of interest" description="Disordered" evidence="9">
    <location>
        <begin position="833"/>
        <end position="863"/>
    </location>
</feature>
<feature type="compositionally biased region" description="Gly residues" evidence="9">
    <location>
        <begin position="449"/>
        <end position="460"/>
    </location>
</feature>
<dbReference type="SUPFAM" id="SSF57903">
    <property type="entry name" value="FYVE/PHD zinc finger"/>
    <property type="match status" value="1"/>
</dbReference>
<dbReference type="SUPFAM" id="SSF50729">
    <property type="entry name" value="PH domain-like"/>
    <property type="match status" value="1"/>
</dbReference>
<keyword evidence="2" id="KW-0963">Cytoplasm</keyword>
<feature type="region of interest" description="Disordered" evidence="9">
    <location>
        <begin position="1"/>
        <end position="35"/>
    </location>
</feature>
<dbReference type="SMART" id="SM00325">
    <property type="entry name" value="RhoGEF"/>
    <property type="match status" value="1"/>
</dbReference>
<evidence type="ECO:0000259" key="11">
    <source>
        <dbReference type="PROSITE" id="PS50010"/>
    </source>
</evidence>
<evidence type="ECO:0000256" key="5">
    <source>
        <dbReference type="ARBA" id="ARBA00022771"/>
    </source>
</evidence>
<feature type="compositionally biased region" description="Basic and acidic residues" evidence="9">
    <location>
        <begin position="432"/>
        <end position="448"/>
    </location>
</feature>
<keyword evidence="6" id="KW-0862">Zinc</keyword>
<dbReference type="Gene3D" id="2.30.29.30">
    <property type="entry name" value="Pleckstrin-homology domain (PH domain)/Phosphotyrosine-binding domain (PTB)"/>
    <property type="match status" value="2"/>
</dbReference>
<feature type="compositionally biased region" description="Low complexity" evidence="9">
    <location>
        <begin position="888"/>
        <end position="902"/>
    </location>
</feature>
<keyword evidence="3" id="KW-0344">Guanine-nucleotide releasing factor</keyword>
<dbReference type="InterPro" id="IPR011011">
    <property type="entry name" value="Znf_FYVE_PHD"/>
</dbReference>
<dbReference type="PROSITE" id="PS50010">
    <property type="entry name" value="DH_2"/>
    <property type="match status" value="1"/>
</dbReference>
<evidence type="ECO:0000256" key="8">
    <source>
        <dbReference type="PROSITE-ProRule" id="PRU00091"/>
    </source>
</evidence>
<feature type="region of interest" description="Disordered" evidence="9">
    <location>
        <begin position="614"/>
        <end position="643"/>
    </location>
</feature>
<evidence type="ECO:0000313" key="14">
    <source>
        <dbReference type="Proteomes" id="UP000521872"/>
    </source>
</evidence>
<feature type="domain" description="DH" evidence="11">
    <location>
        <begin position="106"/>
        <end position="307"/>
    </location>
</feature>
<name>A0A8H4QI82_9AGAR</name>
<evidence type="ECO:0000313" key="13">
    <source>
        <dbReference type="EMBL" id="KAF4611230.1"/>
    </source>
</evidence>
<organism evidence="13 14">
    <name type="scientific">Agrocybe pediades</name>
    <dbReference type="NCBI Taxonomy" id="84607"/>
    <lineage>
        <taxon>Eukaryota</taxon>
        <taxon>Fungi</taxon>
        <taxon>Dikarya</taxon>
        <taxon>Basidiomycota</taxon>
        <taxon>Agaricomycotina</taxon>
        <taxon>Agaricomycetes</taxon>
        <taxon>Agaricomycetidae</taxon>
        <taxon>Agaricales</taxon>
        <taxon>Agaricineae</taxon>
        <taxon>Strophariaceae</taxon>
        <taxon>Agrocybe</taxon>
    </lineage>
</organism>
<feature type="region of interest" description="Disordered" evidence="9">
    <location>
        <begin position="384"/>
        <end position="471"/>
    </location>
</feature>
<dbReference type="PROSITE" id="PS50178">
    <property type="entry name" value="ZF_FYVE"/>
    <property type="match status" value="1"/>
</dbReference>
<dbReference type="PROSITE" id="PS50003">
    <property type="entry name" value="PH_DOMAIN"/>
    <property type="match status" value="1"/>
</dbReference>
<evidence type="ECO:0000256" key="3">
    <source>
        <dbReference type="ARBA" id="ARBA00022658"/>
    </source>
</evidence>
<evidence type="ECO:0000256" key="6">
    <source>
        <dbReference type="ARBA" id="ARBA00022833"/>
    </source>
</evidence>
<keyword evidence="14" id="KW-1185">Reference proteome</keyword>
<dbReference type="InterPro" id="IPR051092">
    <property type="entry name" value="FYVE_RhoGEF_PH"/>
</dbReference>
<dbReference type="InterPro" id="IPR011993">
    <property type="entry name" value="PH-like_dom_sf"/>
</dbReference>
<protein>
    <submittedName>
        <fullName evidence="13">Uncharacterized protein</fullName>
    </submittedName>
</protein>
<dbReference type="InterPro" id="IPR017455">
    <property type="entry name" value="Znf_FYVE-rel"/>
</dbReference>
<reference evidence="13 14" key="1">
    <citation type="submission" date="2019-12" db="EMBL/GenBank/DDBJ databases">
        <authorList>
            <person name="Floudas D."/>
            <person name="Bentzer J."/>
            <person name="Ahren D."/>
            <person name="Johansson T."/>
            <person name="Persson P."/>
            <person name="Tunlid A."/>
        </authorList>
    </citation>
    <scope>NUCLEOTIDE SEQUENCE [LARGE SCALE GENOMIC DNA]</scope>
    <source>
        <strain evidence="13 14">CBS 102.39</strain>
    </source>
</reference>
<feature type="domain" description="FYVE-type" evidence="12">
    <location>
        <begin position="658"/>
        <end position="723"/>
    </location>
</feature>
<dbReference type="GO" id="GO:0005856">
    <property type="term" value="C:cytoskeleton"/>
    <property type="evidence" value="ECO:0007669"/>
    <property type="project" value="UniProtKB-SubCell"/>
</dbReference>
<dbReference type="Pfam" id="PF01363">
    <property type="entry name" value="FYVE"/>
    <property type="match status" value="1"/>
</dbReference>
<dbReference type="InterPro" id="IPR013083">
    <property type="entry name" value="Znf_RING/FYVE/PHD"/>
</dbReference>
<feature type="compositionally biased region" description="Low complexity" evidence="9">
    <location>
        <begin position="835"/>
        <end position="853"/>
    </location>
</feature>
<dbReference type="InterPro" id="IPR001849">
    <property type="entry name" value="PH_domain"/>
</dbReference>
<gene>
    <name evidence="13" type="ORF">D9613_006608</name>
</gene>
<dbReference type="InterPro" id="IPR035899">
    <property type="entry name" value="DBL_dom_sf"/>
</dbReference>
<dbReference type="SMART" id="SM00233">
    <property type="entry name" value="PH"/>
    <property type="match status" value="1"/>
</dbReference>
<evidence type="ECO:0000256" key="2">
    <source>
        <dbReference type="ARBA" id="ARBA00022490"/>
    </source>
</evidence>
<feature type="region of interest" description="Disordered" evidence="9">
    <location>
        <begin position="794"/>
        <end position="818"/>
    </location>
</feature>
<dbReference type="Gene3D" id="3.30.40.10">
    <property type="entry name" value="Zinc/RING finger domain, C3HC4 (zinc finger)"/>
    <property type="match status" value="1"/>
</dbReference>
<dbReference type="Pfam" id="PF00621">
    <property type="entry name" value="RhoGEF"/>
    <property type="match status" value="1"/>
</dbReference>
<evidence type="ECO:0000256" key="7">
    <source>
        <dbReference type="ARBA" id="ARBA00023212"/>
    </source>
</evidence>
<accession>A0A8H4QI82</accession>
<sequence>MATGSSVTFPVSEASPQRQGKPGSPIKPPHLPFRRISLPTAPSLIHRVSVASVASFDSLPEDDDGSPRRHTKANPGKSAQGHVESPRRRRARDSSQKPVDDRQAAKRRKVIDEFYETEKAYVDGLELIYSNFLTPIIASLDTPESLLNRSALTSIFSNFIDIWNLHRSFLSALTSLLEPRNPDAPPPKLSPLLLAHFPYLSLYTPFVTAFPATISSLNELITSPSATRPNPQYNQRFASFLVTQEADPRCGKLKLRDWLLTIVQRCPRYLLLLKDLINSTSKDDPEHSQLTAVHTLVSKITLSLNTSLHTHAQTLALLALQRATPNLPFQLISPGRTLLKRGSLLQTNRNEGPVEREFLLFSDCLLWLAAAADGSGSSWDWSWSGSGGSASGVSQTNHNAPTALAPSPMERPRMTRTRSKSEAELPTLKSSESGRPDSRTRVRARDSGDGGGGSGSGSGSGVQTTPSSPVRPLMAMKSKSVMHSTPAPPPLGMLKRNTSSDDKWVYKGHVDLVDVEVVVGSALEEETRFEILSPEGSFALFAASQEERDAWTAEIRGAKAQLLVSLNITNPNSTLTSSASTNHVRKALQALPYPPSDERLATIRASASLDHITASSSSSAHGKQLKLGKKDKDKGKRGLSAERRRKVEHWVPAVWIPDGKTSSCMRCGRMFGWRRRRHHCRLCGRCVCSSCSGRTFFIADANSKSDSNGKPARACDACYETVFPLINPPSSQQNGIAEEDASAEQGSSDAKGSDTITSLAHLPSWLSMPALPVQRQPQALMAIDLNSSRDLSLDAEDIRGHRPAENDQRRPRLRMKSHQRLRSYQQILEDFQEQASSAKEAKAAPVADEANVAGGDRTLEGDKSIAYDNQEEDLEDEELDQLDDFFTPVHSRVSSPVSSPRKQQPRREDTARRSKRFSLPAIGLQPTNVTARTAEISPLDQSTSLSRESSMGELTSSAGGRSRRFSLVLVGRNSYYPQEEGGASTVVLDESADLSKGVAAARLSELLGRKTKA</sequence>
<feature type="compositionally biased region" description="Basic and acidic residues" evidence="9">
    <location>
        <begin position="628"/>
        <end position="642"/>
    </location>
</feature>
<dbReference type="GO" id="GO:0008270">
    <property type="term" value="F:zinc ion binding"/>
    <property type="evidence" value="ECO:0007669"/>
    <property type="project" value="UniProtKB-KW"/>
</dbReference>
<feature type="region of interest" description="Disordered" evidence="9">
    <location>
        <begin position="886"/>
        <end position="916"/>
    </location>
</feature>
<evidence type="ECO:0000256" key="9">
    <source>
        <dbReference type="SAM" id="MobiDB-lite"/>
    </source>
</evidence>
<comment type="caution">
    <text evidence="13">The sequence shown here is derived from an EMBL/GenBank/DDBJ whole genome shotgun (WGS) entry which is preliminary data.</text>
</comment>
<feature type="region of interest" description="Disordered" evidence="9">
    <location>
        <begin position="937"/>
        <end position="958"/>
    </location>
</feature>
<evidence type="ECO:0000259" key="10">
    <source>
        <dbReference type="PROSITE" id="PS50003"/>
    </source>
</evidence>
<dbReference type="CDD" id="cd00160">
    <property type="entry name" value="RhoGEF"/>
    <property type="match status" value="1"/>
</dbReference>
<dbReference type="SMART" id="SM00064">
    <property type="entry name" value="FYVE"/>
    <property type="match status" value="1"/>
</dbReference>
<dbReference type="GO" id="GO:0005085">
    <property type="term" value="F:guanyl-nucleotide exchange factor activity"/>
    <property type="evidence" value="ECO:0007669"/>
    <property type="project" value="UniProtKB-KW"/>
</dbReference>
<keyword evidence="7" id="KW-0206">Cytoskeleton</keyword>
<feature type="compositionally biased region" description="Polar residues" evidence="9">
    <location>
        <begin position="744"/>
        <end position="754"/>
    </location>
</feature>
<feature type="compositionally biased region" description="Polar residues" evidence="9">
    <location>
        <begin position="1"/>
        <end position="18"/>
    </location>
</feature>
<keyword evidence="5 8" id="KW-0863">Zinc-finger</keyword>
<evidence type="ECO:0000256" key="4">
    <source>
        <dbReference type="ARBA" id="ARBA00022723"/>
    </source>
</evidence>
<dbReference type="AlphaFoldDB" id="A0A8H4QI82"/>
<feature type="region of interest" description="Disordered" evidence="9">
    <location>
        <begin position="57"/>
        <end position="105"/>
    </location>
</feature>
<dbReference type="PANTHER" id="PTHR12673">
    <property type="entry name" value="FACIOGENITAL DYSPLASIA PROTEIN"/>
    <property type="match status" value="1"/>
</dbReference>
<evidence type="ECO:0000256" key="1">
    <source>
        <dbReference type="ARBA" id="ARBA00004245"/>
    </source>
</evidence>
<dbReference type="PANTHER" id="PTHR12673:SF270">
    <property type="entry name" value="FYVE-TYPE DOMAIN-CONTAINING PROTEIN"/>
    <property type="match status" value="1"/>
</dbReference>
<feature type="compositionally biased region" description="Basic and acidic residues" evidence="9">
    <location>
        <begin position="92"/>
        <end position="105"/>
    </location>
</feature>